<comment type="subcellular location">
    <subcellularLocation>
        <location evidence="1">Cell outer membrane</location>
    </subcellularLocation>
</comment>
<evidence type="ECO:0000256" key="1">
    <source>
        <dbReference type="ARBA" id="ARBA00004442"/>
    </source>
</evidence>
<sequence>MKYTNALFLKVSFYTIILLLCCNIISAQYLYDYKRTADMFYERGDYYSAAQYYAKFLTSKNAKTALGNYQPYMVKIAAKGMKKEANTYENVVYRLAESYRMYFDYSNAEKWYGVSTQFDSASFPLAHYWYGVSLRANTKYSEAQGEFKHFLQGRTLEDEYTNSAKKELANCKFIQEQLSFEKFNVQVDKMNSFINQGGATYAPVWMDNKTFVFTSSRGDSAAIAWSKGTNPYFNNLYQSSITDSGYSLPVKVKVDVNKSLQQGAAVFTADGRRMFLTRWVQVEGKNKGAIYMSEKSGPTWSDPVKLNISVNVEGYSSIQPFVTIDGKHLVFASDRPGGVGKYDLWYSVLDANGIPGPASNMGTSINTVDDEEAPFYHAATNTLVFASNGRVGMGGFDLYSSKGDFAGWAEVKNLGYPINSTKDDIYFSSRGRKYLFTDANFSSDRSSVCCLELFELKRKSLYVTGKLVDCGTNEPMVGARVNVVDTITNKIVYTQDIDATGTYGFEIEEFMPLKVVGEKKYYLPKSLHFYKPGESGADTLMNPDLCLKHEDTAKPYPVGQPVVMKDIYYDFDKATLRPESFPILDTLAKVMRMYPDMVVEMSAHTDSKGTEKYNLKLSDARARSCVEYLIKVGIETMRLQSKGYGKCCPIAPNTTPSGKDNPDGRALNRRTELKVIHY</sequence>
<reference evidence="8" key="1">
    <citation type="submission" date="2017-01" db="EMBL/GenBank/DDBJ databases">
        <authorList>
            <person name="Varghese N."/>
            <person name="Submissions S."/>
        </authorList>
    </citation>
    <scope>NUCLEOTIDE SEQUENCE [LARGE SCALE GENOMIC DNA]</scope>
    <source>
        <strain evidence="8">DSM 21054</strain>
    </source>
</reference>
<dbReference type="OrthoDB" id="9809364at2"/>
<evidence type="ECO:0000256" key="4">
    <source>
        <dbReference type="PROSITE-ProRule" id="PRU00473"/>
    </source>
</evidence>
<feature type="domain" description="OmpA-like" evidence="6">
    <location>
        <begin position="556"/>
        <end position="678"/>
    </location>
</feature>
<keyword evidence="5" id="KW-0812">Transmembrane</keyword>
<dbReference type="Gene3D" id="3.30.1330.60">
    <property type="entry name" value="OmpA-like domain"/>
    <property type="match status" value="1"/>
</dbReference>
<dbReference type="InterPro" id="IPR011659">
    <property type="entry name" value="WD40"/>
</dbReference>
<feature type="transmembrane region" description="Helical" evidence="5">
    <location>
        <begin position="7"/>
        <end position="31"/>
    </location>
</feature>
<dbReference type="InterPro" id="IPR006664">
    <property type="entry name" value="OMP_bac"/>
</dbReference>
<evidence type="ECO:0000256" key="3">
    <source>
        <dbReference type="ARBA" id="ARBA00023237"/>
    </source>
</evidence>
<dbReference type="Proteomes" id="UP000186917">
    <property type="component" value="Unassembled WGS sequence"/>
</dbReference>
<evidence type="ECO:0000313" key="7">
    <source>
        <dbReference type="EMBL" id="SIT14985.1"/>
    </source>
</evidence>
<evidence type="ECO:0000256" key="5">
    <source>
        <dbReference type="SAM" id="Phobius"/>
    </source>
</evidence>
<dbReference type="CDD" id="cd07185">
    <property type="entry name" value="OmpA_C-like"/>
    <property type="match status" value="1"/>
</dbReference>
<dbReference type="InterPro" id="IPR006665">
    <property type="entry name" value="OmpA-like"/>
</dbReference>
<dbReference type="Pfam" id="PF00691">
    <property type="entry name" value="OmpA"/>
    <property type="match status" value="1"/>
</dbReference>
<dbReference type="InterPro" id="IPR036737">
    <property type="entry name" value="OmpA-like_sf"/>
</dbReference>
<dbReference type="SUPFAM" id="SSF82171">
    <property type="entry name" value="DPP6 N-terminal domain-like"/>
    <property type="match status" value="1"/>
</dbReference>
<dbReference type="SUPFAM" id="SSF48452">
    <property type="entry name" value="TPR-like"/>
    <property type="match status" value="1"/>
</dbReference>
<evidence type="ECO:0000259" key="6">
    <source>
        <dbReference type="PROSITE" id="PS51123"/>
    </source>
</evidence>
<organism evidence="7 8">
    <name type="scientific">Filimonas lacunae</name>
    <dbReference type="NCBI Taxonomy" id="477680"/>
    <lineage>
        <taxon>Bacteria</taxon>
        <taxon>Pseudomonadati</taxon>
        <taxon>Bacteroidota</taxon>
        <taxon>Chitinophagia</taxon>
        <taxon>Chitinophagales</taxon>
        <taxon>Chitinophagaceae</taxon>
        <taxon>Filimonas</taxon>
    </lineage>
</organism>
<dbReference type="InterPro" id="IPR011990">
    <property type="entry name" value="TPR-like_helical_dom_sf"/>
</dbReference>
<dbReference type="AlphaFoldDB" id="A0A1N7PWQ8"/>
<gene>
    <name evidence="7" type="ORF">SAMN05421788_104121</name>
</gene>
<keyword evidence="8" id="KW-1185">Reference proteome</keyword>
<proteinExistence type="predicted"/>
<dbReference type="PROSITE" id="PS51123">
    <property type="entry name" value="OMPA_2"/>
    <property type="match status" value="1"/>
</dbReference>
<dbReference type="EMBL" id="FTOR01000004">
    <property type="protein sequence ID" value="SIT14985.1"/>
    <property type="molecule type" value="Genomic_DNA"/>
</dbReference>
<keyword evidence="2 4" id="KW-0472">Membrane</keyword>
<dbReference type="SUPFAM" id="SSF103088">
    <property type="entry name" value="OmpA-like"/>
    <property type="match status" value="1"/>
</dbReference>
<dbReference type="PRINTS" id="PR01021">
    <property type="entry name" value="OMPADOMAIN"/>
</dbReference>
<dbReference type="Pfam" id="PF07676">
    <property type="entry name" value="PD40"/>
    <property type="match status" value="1"/>
</dbReference>
<dbReference type="InterPro" id="IPR050330">
    <property type="entry name" value="Bact_OuterMem_StrucFunc"/>
</dbReference>
<dbReference type="Gene3D" id="1.25.40.10">
    <property type="entry name" value="Tetratricopeptide repeat domain"/>
    <property type="match status" value="1"/>
</dbReference>
<evidence type="ECO:0000256" key="2">
    <source>
        <dbReference type="ARBA" id="ARBA00023136"/>
    </source>
</evidence>
<keyword evidence="3" id="KW-0998">Cell outer membrane</keyword>
<keyword evidence="5" id="KW-1133">Transmembrane helix</keyword>
<accession>A0A1N7PWQ8</accession>
<name>A0A1N7PWQ8_9BACT</name>
<dbReference type="GO" id="GO:0009279">
    <property type="term" value="C:cell outer membrane"/>
    <property type="evidence" value="ECO:0007669"/>
    <property type="project" value="UniProtKB-SubCell"/>
</dbReference>
<dbReference type="PANTHER" id="PTHR30329">
    <property type="entry name" value="STATOR ELEMENT OF FLAGELLAR MOTOR COMPLEX"/>
    <property type="match status" value="1"/>
</dbReference>
<evidence type="ECO:0000313" key="8">
    <source>
        <dbReference type="Proteomes" id="UP000186917"/>
    </source>
</evidence>
<dbReference type="STRING" id="477680.SAMN05421788_104121"/>
<protein>
    <submittedName>
        <fullName evidence="7">WD40-like Beta Propeller Repeat</fullName>
    </submittedName>
</protein>
<dbReference type="RefSeq" id="WP_076379476.1">
    <property type="nucleotide sequence ID" value="NZ_AP017422.1"/>
</dbReference>
<dbReference type="PANTHER" id="PTHR30329:SF21">
    <property type="entry name" value="LIPOPROTEIN YIAD-RELATED"/>
    <property type="match status" value="1"/>
</dbReference>